<dbReference type="InterPro" id="IPR000608">
    <property type="entry name" value="UBC"/>
</dbReference>
<dbReference type="EMBL" id="CAJVQB010002650">
    <property type="protein sequence ID" value="CAG8582501.1"/>
    <property type="molecule type" value="Genomic_DNA"/>
</dbReference>
<evidence type="ECO:0000259" key="1">
    <source>
        <dbReference type="Pfam" id="PF00179"/>
    </source>
</evidence>
<feature type="domain" description="UBC core" evidence="1">
    <location>
        <begin position="19"/>
        <end position="110"/>
    </location>
</feature>
<evidence type="ECO:0000313" key="3">
    <source>
        <dbReference type="Proteomes" id="UP000789901"/>
    </source>
</evidence>
<reference evidence="2 3" key="1">
    <citation type="submission" date="2021-06" db="EMBL/GenBank/DDBJ databases">
        <authorList>
            <person name="Kallberg Y."/>
            <person name="Tangrot J."/>
            <person name="Rosling A."/>
        </authorList>
    </citation>
    <scope>NUCLEOTIDE SEQUENCE [LARGE SCALE GENOMIC DNA]</scope>
    <source>
        <strain evidence="2 3">120-4 pot B 10/14</strain>
    </source>
</reference>
<gene>
    <name evidence="2" type="ORF">GMARGA_LOCUS6016</name>
</gene>
<dbReference type="SUPFAM" id="SSF54495">
    <property type="entry name" value="UBC-like"/>
    <property type="match status" value="1"/>
</dbReference>
<sequence>MTSSGQSLKKLPQAHLAKLKREIIELRNDPLKGINVIIHYDITSMGLILTPLQGPFFGLRLHLSVNIPEEYPRIASKVSIQTAVEHPNVFSSDNHNDSGYICADILTDKNRSSRRYNGDILPGTTDNSKILLFQVQIFTATIIPSSSSLTNINDASRHLSDIMVNELTDDAWLHIIEFLTDQEIFLLSEAYPRISTLVRHFNILLRRQLLCYYLRKTFNEAILGIGLSKCKLTIEAFDLFSYEVFNEHNLRDGI</sequence>
<dbReference type="Proteomes" id="UP000789901">
    <property type="component" value="Unassembled WGS sequence"/>
</dbReference>
<dbReference type="Pfam" id="PF00179">
    <property type="entry name" value="UQ_con"/>
    <property type="match status" value="1"/>
</dbReference>
<dbReference type="InterPro" id="IPR016135">
    <property type="entry name" value="UBQ-conjugating_enzyme/RWD"/>
</dbReference>
<proteinExistence type="predicted"/>
<name>A0ABN7UFW8_GIGMA</name>
<comment type="caution">
    <text evidence="2">The sequence shown here is derived from an EMBL/GenBank/DDBJ whole genome shotgun (WGS) entry which is preliminary data.</text>
</comment>
<keyword evidence="3" id="KW-1185">Reference proteome</keyword>
<organism evidence="2 3">
    <name type="scientific">Gigaspora margarita</name>
    <dbReference type="NCBI Taxonomy" id="4874"/>
    <lineage>
        <taxon>Eukaryota</taxon>
        <taxon>Fungi</taxon>
        <taxon>Fungi incertae sedis</taxon>
        <taxon>Mucoromycota</taxon>
        <taxon>Glomeromycotina</taxon>
        <taxon>Glomeromycetes</taxon>
        <taxon>Diversisporales</taxon>
        <taxon>Gigasporaceae</taxon>
        <taxon>Gigaspora</taxon>
    </lineage>
</organism>
<accession>A0ABN7UFW8</accession>
<dbReference type="Gene3D" id="3.10.110.10">
    <property type="entry name" value="Ubiquitin Conjugating Enzyme"/>
    <property type="match status" value="1"/>
</dbReference>
<protein>
    <submittedName>
        <fullName evidence="2">46024_t:CDS:1</fullName>
    </submittedName>
</protein>
<evidence type="ECO:0000313" key="2">
    <source>
        <dbReference type="EMBL" id="CAG8582501.1"/>
    </source>
</evidence>